<evidence type="ECO:0000313" key="2">
    <source>
        <dbReference type="Proteomes" id="UP001595975"/>
    </source>
</evidence>
<gene>
    <name evidence="1" type="ORF">ACFP3U_31895</name>
</gene>
<name>A0ABW0XAM0_9ACTN</name>
<organism evidence="1 2">
    <name type="scientific">Kitasatospora misakiensis</name>
    <dbReference type="NCBI Taxonomy" id="67330"/>
    <lineage>
        <taxon>Bacteria</taxon>
        <taxon>Bacillati</taxon>
        <taxon>Actinomycetota</taxon>
        <taxon>Actinomycetes</taxon>
        <taxon>Kitasatosporales</taxon>
        <taxon>Streptomycetaceae</taxon>
        <taxon>Kitasatospora</taxon>
    </lineage>
</organism>
<sequence>MDEAEGLVVALGPSDTLSFYPWRCSARSAARNKLVRPDLAPGQPLVEDSAAIVVAVPAGLRFSSGLTIGGSSRLAVRDVL</sequence>
<comment type="caution">
    <text evidence="1">The sequence shown here is derived from an EMBL/GenBank/DDBJ whole genome shotgun (WGS) entry which is preliminary data.</text>
</comment>
<keyword evidence="2" id="KW-1185">Reference proteome</keyword>
<dbReference type="EMBL" id="JBHSOF010000060">
    <property type="protein sequence ID" value="MFC5667560.1"/>
    <property type="molecule type" value="Genomic_DNA"/>
</dbReference>
<protein>
    <submittedName>
        <fullName evidence="1">Uncharacterized protein</fullName>
    </submittedName>
</protein>
<dbReference type="RefSeq" id="WP_380229231.1">
    <property type="nucleotide sequence ID" value="NZ_JBHSOF010000060.1"/>
</dbReference>
<dbReference type="Proteomes" id="UP001595975">
    <property type="component" value="Unassembled WGS sequence"/>
</dbReference>
<reference evidence="2" key="1">
    <citation type="journal article" date="2019" name="Int. J. Syst. Evol. Microbiol.">
        <title>The Global Catalogue of Microorganisms (GCM) 10K type strain sequencing project: providing services to taxonomists for standard genome sequencing and annotation.</title>
        <authorList>
            <consortium name="The Broad Institute Genomics Platform"/>
            <consortium name="The Broad Institute Genome Sequencing Center for Infectious Disease"/>
            <person name="Wu L."/>
            <person name="Ma J."/>
        </authorList>
    </citation>
    <scope>NUCLEOTIDE SEQUENCE [LARGE SCALE GENOMIC DNA]</scope>
    <source>
        <strain evidence="2">CGMCC 4.1437</strain>
    </source>
</reference>
<proteinExistence type="predicted"/>
<accession>A0ABW0XAM0</accession>
<evidence type="ECO:0000313" key="1">
    <source>
        <dbReference type="EMBL" id="MFC5667560.1"/>
    </source>
</evidence>